<sequence length="72" mass="8302">MINYDDEISYHGLQNREAMLSTQMQTNAHILGKRKNCTNGSETPRRLGSLFIYRQELASLMGEKQKASNLWL</sequence>
<proteinExistence type="predicted"/>
<protein>
    <submittedName>
        <fullName evidence="2">Uncharacterized protein</fullName>
    </submittedName>
</protein>
<accession>A0A0M3HXR0</accession>
<dbReference type="AlphaFoldDB" id="A0A0M3HXR0"/>
<keyword evidence="1" id="KW-1185">Reference proteome</keyword>
<evidence type="ECO:0000313" key="2">
    <source>
        <dbReference type="WBParaSite" id="ALUE_0000816201-mRNA-1"/>
    </source>
</evidence>
<dbReference type="Proteomes" id="UP000036681">
    <property type="component" value="Unplaced"/>
</dbReference>
<reference evidence="2" key="1">
    <citation type="submission" date="2017-02" db="UniProtKB">
        <authorList>
            <consortium name="WormBaseParasite"/>
        </authorList>
    </citation>
    <scope>IDENTIFICATION</scope>
</reference>
<evidence type="ECO:0000313" key="1">
    <source>
        <dbReference type="Proteomes" id="UP000036681"/>
    </source>
</evidence>
<organism evidence="1 2">
    <name type="scientific">Ascaris lumbricoides</name>
    <name type="common">Giant roundworm</name>
    <dbReference type="NCBI Taxonomy" id="6252"/>
    <lineage>
        <taxon>Eukaryota</taxon>
        <taxon>Metazoa</taxon>
        <taxon>Ecdysozoa</taxon>
        <taxon>Nematoda</taxon>
        <taxon>Chromadorea</taxon>
        <taxon>Rhabditida</taxon>
        <taxon>Spirurina</taxon>
        <taxon>Ascaridomorpha</taxon>
        <taxon>Ascaridoidea</taxon>
        <taxon>Ascarididae</taxon>
        <taxon>Ascaris</taxon>
    </lineage>
</organism>
<dbReference type="WBParaSite" id="ALUE_0000816201-mRNA-1">
    <property type="protein sequence ID" value="ALUE_0000816201-mRNA-1"/>
    <property type="gene ID" value="ALUE_0000816201"/>
</dbReference>
<name>A0A0M3HXR0_ASCLU</name>